<proteinExistence type="predicted"/>
<dbReference type="EMBL" id="PYNS01000021">
    <property type="protein sequence ID" value="PSV09199.1"/>
    <property type="molecule type" value="Genomic_DNA"/>
</dbReference>
<organism evidence="1 2">
    <name type="scientific">Photobacterium leiognathi subsp. mandapamensis</name>
    <name type="common">Photobacterium mandapamensis</name>
    <dbReference type="NCBI Taxonomy" id="48408"/>
    <lineage>
        <taxon>Bacteria</taxon>
        <taxon>Pseudomonadati</taxon>
        <taxon>Pseudomonadota</taxon>
        <taxon>Gammaproteobacteria</taxon>
        <taxon>Vibrionales</taxon>
        <taxon>Vibrionaceae</taxon>
        <taxon>Photobacterium</taxon>
    </lineage>
</organism>
<name>A0A2T3KS80_PHOLD</name>
<comment type="caution">
    <text evidence="1">The sequence shown here is derived from an EMBL/GenBank/DDBJ whole genome shotgun (WGS) entry which is preliminary data.</text>
</comment>
<dbReference type="Proteomes" id="UP000240530">
    <property type="component" value="Unassembled WGS sequence"/>
</dbReference>
<sequence length="156" mass="18271">MIRYYLLFTCSILLFLFAISNYINLQFGTNLNGLWRAYEVHKYAHEKPIVTEKNLKIVDDHYNVTLMEKDANSHNITVFESKGKIDYMDNNCFNFNSSNAVLNQSYKAWLNHHLSNTNQRFNSLHQGKCKLIYQNANVGVIEYQKTNTTVIYTKLT</sequence>
<evidence type="ECO:0000313" key="2">
    <source>
        <dbReference type="Proteomes" id="UP000240530"/>
    </source>
</evidence>
<dbReference type="RefSeq" id="WP_107174771.1">
    <property type="nucleotide sequence ID" value="NZ_JAWQGC010000001.1"/>
</dbReference>
<dbReference type="AlphaFoldDB" id="A0A2T3KS80"/>
<gene>
    <name evidence="1" type="ORF">C0W93_16130</name>
</gene>
<reference evidence="1 2" key="1">
    <citation type="submission" date="2018-03" db="EMBL/GenBank/DDBJ databases">
        <title>Whole genome sequencing of Histamine producing bacteria.</title>
        <authorList>
            <person name="Butler K."/>
        </authorList>
    </citation>
    <scope>NUCLEOTIDE SEQUENCE [LARGE SCALE GENOMIC DNA]</scope>
    <source>
        <strain evidence="1 2">Res.4.1</strain>
    </source>
</reference>
<protein>
    <submittedName>
        <fullName evidence="1">Uncharacterized protein</fullName>
    </submittedName>
</protein>
<evidence type="ECO:0000313" key="1">
    <source>
        <dbReference type="EMBL" id="PSV09199.1"/>
    </source>
</evidence>
<accession>A0A2T3KS80</accession>